<evidence type="ECO:0000256" key="5">
    <source>
        <dbReference type="ARBA" id="ARBA00022989"/>
    </source>
</evidence>
<evidence type="ECO:0000256" key="13">
    <source>
        <dbReference type="ARBA" id="ARBA00023224"/>
    </source>
</evidence>
<keyword evidence="4 16" id="KW-0812">Transmembrane</keyword>
<feature type="domain" description="THD" evidence="19">
    <location>
        <begin position="694"/>
        <end position="842"/>
    </location>
</feature>
<evidence type="ECO:0000256" key="4">
    <source>
        <dbReference type="ARBA" id="ARBA00022692"/>
    </source>
</evidence>
<organism evidence="21 22">
    <name type="scientific">Mugilogobius chulae</name>
    <name type="common">yellowstripe goby</name>
    <dbReference type="NCBI Taxonomy" id="88201"/>
    <lineage>
        <taxon>Eukaryota</taxon>
        <taxon>Metazoa</taxon>
        <taxon>Chordata</taxon>
        <taxon>Craniata</taxon>
        <taxon>Vertebrata</taxon>
        <taxon>Euteleostomi</taxon>
        <taxon>Actinopterygii</taxon>
        <taxon>Neopterygii</taxon>
        <taxon>Teleostei</taxon>
        <taxon>Neoteleostei</taxon>
        <taxon>Acanthomorphata</taxon>
        <taxon>Gobiaria</taxon>
        <taxon>Gobiiformes</taxon>
        <taxon>Gobioidei</taxon>
        <taxon>Gobiidae</taxon>
        <taxon>Gobionellinae</taxon>
        <taxon>Mugilogobius</taxon>
    </lineage>
</organism>
<keyword evidence="14" id="KW-0539">Nucleus</keyword>
<feature type="transmembrane region" description="Helical" evidence="18">
    <location>
        <begin position="251"/>
        <end position="275"/>
    </location>
</feature>
<keyword evidence="12" id="KW-0325">Glycoprotein</keyword>
<dbReference type="SUPFAM" id="SSF81321">
    <property type="entry name" value="Family A G protein-coupled receptor-like"/>
    <property type="match status" value="1"/>
</dbReference>
<keyword evidence="22" id="KW-1185">Reference proteome</keyword>
<feature type="region of interest" description="Disordered" evidence="17">
    <location>
        <begin position="73"/>
        <end position="104"/>
    </location>
</feature>
<evidence type="ECO:0000256" key="8">
    <source>
        <dbReference type="ARBA" id="ARBA00023136"/>
    </source>
</evidence>
<feature type="domain" description="G-protein coupled receptors family 1 profile" evidence="20">
    <location>
        <begin position="266"/>
        <end position="514"/>
    </location>
</feature>
<accession>A0AAW0PMF1</accession>
<dbReference type="PRINTS" id="PR01244">
    <property type="entry name" value="PEROPSIN"/>
</dbReference>
<dbReference type="Pfam" id="PF00229">
    <property type="entry name" value="TNF"/>
    <property type="match status" value="1"/>
</dbReference>
<keyword evidence="11 16" id="KW-0675">Receptor</keyword>
<evidence type="ECO:0000256" key="6">
    <source>
        <dbReference type="ARBA" id="ARBA00023015"/>
    </source>
</evidence>
<dbReference type="GO" id="GO:0005634">
    <property type="term" value="C:nucleus"/>
    <property type="evidence" value="ECO:0007669"/>
    <property type="project" value="UniProtKB-SubCell"/>
</dbReference>
<proteinExistence type="inferred from homology"/>
<keyword evidence="9" id="KW-1015">Disulfide bond</keyword>
<evidence type="ECO:0000256" key="1">
    <source>
        <dbReference type="ARBA" id="ARBA00004123"/>
    </source>
</evidence>
<dbReference type="InterPro" id="IPR000276">
    <property type="entry name" value="GPCR_Rhodpsn"/>
</dbReference>
<dbReference type="Pfam" id="PF00001">
    <property type="entry name" value="7tm_1"/>
    <property type="match status" value="1"/>
</dbReference>
<keyword evidence="13 16" id="KW-0807">Transducer</keyword>
<keyword evidence="5 18" id="KW-1133">Transmembrane helix</keyword>
<evidence type="ECO:0000256" key="3">
    <source>
        <dbReference type="ARBA" id="ARBA00008670"/>
    </source>
</evidence>
<comment type="similarity">
    <text evidence="16">Belongs to the G-protein coupled receptor 1 family.</text>
</comment>
<dbReference type="GO" id="GO:0006955">
    <property type="term" value="P:immune response"/>
    <property type="evidence" value="ECO:0007669"/>
    <property type="project" value="InterPro"/>
</dbReference>
<evidence type="ECO:0000313" key="21">
    <source>
        <dbReference type="EMBL" id="KAK7922492.1"/>
    </source>
</evidence>
<evidence type="ECO:0000313" key="22">
    <source>
        <dbReference type="Proteomes" id="UP001460270"/>
    </source>
</evidence>
<keyword evidence="7 16" id="KW-0297">G-protein coupled receptor</keyword>
<evidence type="ECO:0000256" key="17">
    <source>
        <dbReference type="SAM" id="MobiDB-lite"/>
    </source>
</evidence>
<evidence type="ECO:0000256" key="7">
    <source>
        <dbReference type="ARBA" id="ARBA00023040"/>
    </source>
</evidence>
<dbReference type="PROSITE" id="PS00237">
    <property type="entry name" value="G_PROTEIN_RECEP_F1_1"/>
    <property type="match status" value="1"/>
</dbReference>
<keyword evidence="8 18" id="KW-0472">Membrane</keyword>
<dbReference type="Gene3D" id="2.60.120.40">
    <property type="match status" value="1"/>
</dbReference>
<comment type="subcellular location">
    <subcellularLocation>
        <location evidence="2">Membrane</location>
        <topology evidence="2">Multi-pass membrane protein</topology>
    </subcellularLocation>
    <subcellularLocation>
        <location evidence="1">Nucleus</location>
    </subcellularLocation>
</comment>
<gene>
    <name evidence="21" type="ORF">WMY93_009394</name>
</gene>
<dbReference type="GO" id="GO:0004930">
    <property type="term" value="F:G protein-coupled receptor activity"/>
    <property type="evidence" value="ECO:0007669"/>
    <property type="project" value="UniProtKB-KW"/>
</dbReference>
<comment type="similarity">
    <text evidence="3">Belongs to the tumor necrosis factor family.</text>
</comment>
<protein>
    <recommendedName>
        <fullName evidence="23">G-protein coupled receptors family 1 profile domain-containing protein</fullName>
    </recommendedName>
</protein>
<dbReference type="FunFam" id="1.20.1070.10:FF:000197">
    <property type="entry name" value="Teleost multiple tissue opsin 2b"/>
    <property type="match status" value="1"/>
</dbReference>
<dbReference type="Pfam" id="PF07545">
    <property type="entry name" value="Vg_Tdu"/>
    <property type="match status" value="1"/>
</dbReference>
<dbReference type="GO" id="GO:0005164">
    <property type="term" value="F:tumor necrosis factor receptor binding"/>
    <property type="evidence" value="ECO:0007669"/>
    <property type="project" value="InterPro"/>
</dbReference>
<dbReference type="Proteomes" id="UP001460270">
    <property type="component" value="Unassembled WGS sequence"/>
</dbReference>
<dbReference type="PROSITE" id="PS50262">
    <property type="entry name" value="G_PROTEIN_RECEP_F1_2"/>
    <property type="match status" value="1"/>
</dbReference>
<evidence type="ECO:0000256" key="10">
    <source>
        <dbReference type="ARBA" id="ARBA00023163"/>
    </source>
</evidence>
<dbReference type="InterPro" id="IPR006052">
    <property type="entry name" value="TNF_dom"/>
</dbReference>
<name>A0AAW0PMF1_9GOBI</name>
<comment type="caution">
    <text evidence="21">The sequence shown here is derived from an EMBL/GenBank/DDBJ whole genome shotgun (WGS) entry which is preliminary data.</text>
</comment>
<dbReference type="PANTHER" id="PTHR24240">
    <property type="entry name" value="OPSIN"/>
    <property type="match status" value="1"/>
</dbReference>
<comment type="similarity">
    <text evidence="15">Belongs to the vestigial family.</text>
</comment>
<dbReference type="AlphaFoldDB" id="A0AAW0PMF1"/>
<evidence type="ECO:0000256" key="9">
    <source>
        <dbReference type="ARBA" id="ARBA00023157"/>
    </source>
</evidence>
<keyword evidence="6" id="KW-0805">Transcription regulation</keyword>
<evidence type="ECO:0000256" key="11">
    <source>
        <dbReference type="ARBA" id="ARBA00023170"/>
    </source>
</evidence>
<dbReference type="InterPro" id="IPR011520">
    <property type="entry name" value="Vg_fam"/>
</dbReference>
<feature type="transmembrane region" description="Helical" evidence="18">
    <location>
        <begin position="497"/>
        <end position="517"/>
    </location>
</feature>
<evidence type="ECO:0000256" key="15">
    <source>
        <dbReference type="ARBA" id="ARBA00025784"/>
    </source>
</evidence>
<reference evidence="22" key="1">
    <citation type="submission" date="2024-04" db="EMBL/GenBank/DDBJ databases">
        <title>Salinicola lusitanus LLJ914,a marine bacterium isolated from the Okinawa Trough.</title>
        <authorList>
            <person name="Li J."/>
        </authorList>
    </citation>
    <scope>NUCLEOTIDE SEQUENCE [LARGE SCALE GENOMIC DNA]</scope>
</reference>
<dbReference type="InterPro" id="IPR008983">
    <property type="entry name" value="Tumour_necrosis_fac-like_dom"/>
</dbReference>
<sequence>MLVNRAALGHRYSNIKSVLVADDPMEDPTENPIAVKVEEHSQSLILTYFHGDISSMVDAHFSRALSKVSKAKAPVEKQKKMHKKIKKESRPFQDTPENTYPEPPVRPVQTEHLVSFNPADDLCSPWHTFPSRAGEGTALPSMTCSLSPGGLSVTGQQCSASLLNLLHTDRTEMGPSLPSSSKPELLPNWMVPQADPSTVFEPGNSSIFEIVNMTYITRPPLPPEQQQPAGRDAQPGQEHGQAGLTQTGHNVVAVCLGFILVVGFLSNFFVLLVFAKFRSLWTPINLLLLNISLSDVLVCLFGTPFSFAASLYGSWLIGEVGCRWYGFANSLFGIVSLVSLAVLSYERYTTVLRCALVDLSDFRKARLCVLGSWLYSLLWTLPPLLGWSSYGPEGSGTTCSVQWHQRSVASVSYVLCLFIFCLLLPLLLMVYSYGLILVAIRRAGKINVLSAQRREQRILFMVLSMVSCYMLCWMPYGVMALIATFGRSGTVTPVGSIVPAILAKFSTVVNPVIYVFFNNQFYRCFVAFIKCQDDPNCAQGDGPPTPKTHFSVLRPQHRQISLSPTQLHFSTHKCTYGSQMRKTMSESSTQVEPLCNSGSAMINTYHSSVAPPPVPPRLHSSHKRAQPVLIPTTMLPQGHSRTLMGFMIVLVLLNLLLSMVGFLYLYMYGTPQRKQDIQFSSTNAGPEFYAQKQHSHHLENRESNRVFARMMVQQPDKKPESKPGHLKWDTMHSKYSHPYINYYQDSWLTIEQPGDYFIYSRVTFSKSNALTPVINQVQLRKTKTHESEPVMQASCYRISSVCTATAEDIVKLEKGNQLSVWTENLSFVNYNDTATAFGIYKL</sequence>
<feature type="region of interest" description="Disordered" evidence="17">
    <location>
        <begin position="219"/>
        <end position="242"/>
    </location>
</feature>
<evidence type="ECO:0008006" key="23">
    <source>
        <dbReference type="Google" id="ProtNLM"/>
    </source>
</evidence>
<dbReference type="GO" id="GO:0007601">
    <property type="term" value="P:visual perception"/>
    <property type="evidence" value="ECO:0007669"/>
    <property type="project" value="InterPro"/>
</dbReference>
<dbReference type="InterPro" id="IPR002962">
    <property type="entry name" value="Peropsin"/>
</dbReference>
<evidence type="ECO:0000259" key="19">
    <source>
        <dbReference type="PROSITE" id="PS50049"/>
    </source>
</evidence>
<dbReference type="InterPro" id="IPR017452">
    <property type="entry name" value="GPCR_Rhodpsn_7TM"/>
</dbReference>
<dbReference type="InterPro" id="IPR050125">
    <property type="entry name" value="GPCR_opsins"/>
</dbReference>
<dbReference type="PRINTS" id="PR00237">
    <property type="entry name" value="GPCRRHODOPSN"/>
</dbReference>
<dbReference type="CDD" id="cd15086">
    <property type="entry name" value="7tmA_tmt_opsin"/>
    <property type="match status" value="1"/>
</dbReference>
<evidence type="ECO:0000259" key="20">
    <source>
        <dbReference type="PROSITE" id="PS50262"/>
    </source>
</evidence>
<keyword evidence="10" id="KW-0804">Transcription</keyword>
<feature type="transmembrane region" description="Helical" evidence="18">
    <location>
        <begin position="287"/>
        <end position="312"/>
    </location>
</feature>
<dbReference type="SUPFAM" id="SSF49842">
    <property type="entry name" value="TNF-like"/>
    <property type="match status" value="1"/>
</dbReference>
<feature type="transmembrane region" description="Helical" evidence="18">
    <location>
        <begin position="410"/>
        <end position="438"/>
    </location>
</feature>
<feature type="transmembrane region" description="Helical" evidence="18">
    <location>
        <begin position="643"/>
        <end position="667"/>
    </location>
</feature>
<evidence type="ECO:0000256" key="12">
    <source>
        <dbReference type="ARBA" id="ARBA00023180"/>
    </source>
</evidence>
<feature type="transmembrane region" description="Helical" evidence="18">
    <location>
        <begin position="458"/>
        <end position="485"/>
    </location>
</feature>
<feature type="transmembrane region" description="Helical" evidence="18">
    <location>
        <begin position="324"/>
        <end position="346"/>
    </location>
</feature>
<evidence type="ECO:0000256" key="18">
    <source>
        <dbReference type="SAM" id="Phobius"/>
    </source>
</evidence>
<evidence type="ECO:0000256" key="2">
    <source>
        <dbReference type="ARBA" id="ARBA00004141"/>
    </source>
</evidence>
<dbReference type="GO" id="GO:0006355">
    <property type="term" value="P:regulation of DNA-templated transcription"/>
    <property type="evidence" value="ECO:0007669"/>
    <property type="project" value="InterPro"/>
</dbReference>
<dbReference type="GO" id="GO:0016020">
    <property type="term" value="C:membrane"/>
    <property type="evidence" value="ECO:0007669"/>
    <property type="project" value="UniProtKB-SubCell"/>
</dbReference>
<evidence type="ECO:0000256" key="16">
    <source>
        <dbReference type="RuleBase" id="RU000688"/>
    </source>
</evidence>
<dbReference type="EMBL" id="JBBPFD010000006">
    <property type="protein sequence ID" value="KAK7922492.1"/>
    <property type="molecule type" value="Genomic_DNA"/>
</dbReference>
<feature type="transmembrane region" description="Helical" evidence="18">
    <location>
        <begin position="367"/>
        <end position="390"/>
    </location>
</feature>
<evidence type="ECO:0000256" key="14">
    <source>
        <dbReference type="ARBA" id="ARBA00023242"/>
    </source>
</evidence>
<dbReference type="PROSITE" id="PS50049">
    <property type="entry name" value="THD_2"/>
    <property type="match status" value="1"/>
</dbReference>
<dbReference type="Gene3D" id="1.20.1070.10">
    <property type="entry name" value="Rhodopsin 7-helix transmembrane proteins"/>
    <property type="match status" value="1"/>
</dbReference>